<dbReference type="EMBL" id="PQVP01000001">
    <property type="protein sequence ID" value="POZ86113.1"/>
    <property type="molecule type" value="Genomic_DNA"/>
</dbReference>
<evidence type="ECO:0000259" key="1">
    <source>
        <dbReference type="Pfam" id="PF07472"/>
    </source>
</evidence>
<reference evidence="3 6" key="2">
    <citation type="submission" date="2018-08" db="EMBL/GenBank/DDBJ databases">
        <title>Comparative analysis of Burkholderia isolates from Puerto Rico.</title>
        <authorList>
            <person name="Hall C."/>
            <person name="Sahl J."/>
            <person name="Wagner D."/>
        </authorList>
    </citation>
    <scope>NUCLEOTIDE SEQUENCE [LARGE SCALE GENOMIC DNA]</scope>
    <source>
        <strain evidence="3 6">Bp9001</strain>
    </source>
</reference>
<dbReference type="Proteomes" id="UP000238655">
    <property type="component" value="Chromosome 2"/>
</dbReference>
<protein>
    <submittedName>
        <fullName evidence="4">Lectin</fullName>
    </submittedName>
</protein>
<dbReference type="GeneID" id="99663093"/>
<dbReference type="SUPFAM" id="SSF82026">
    <property type="entry name" value="Calcium-mediated lectin"/>
    <property type="match status" value="1"/>
</dbReference>
<dbReference type="InterPro" id="IPR036684">
    <property type="entry name" value="Ca_lectin_sf"/>
</dbReference>
<accession>A0A1C8ZE51</accession>
<dbReference type="Proteomes" id="UP000494182">
    <property type="component" value="Unassembled WGS sequence"/>
</dbReference>
<dbReference type="Proteomes" id="UP000269271">
    <property type="component" value="Unassembled WGS sequence"/>
</dbReference>
<organism evidence="2 5">
    <name type="scientific">Burkholderia contaminans</name>
    <dbReference type="NCBI Taxonomy" id="488447"/>
    <lineage>
        <taxon>Bacteria</taxon>
        <taxon>Pseudomonadati</taxon>
        <taxon>Pseudomonadota</taxon>
        <taxon>Betaproteobacteria</taxon>
        <taxon>Burkholderiales</taxon>
        <taxon>Burkholderiaceae</taxon>
        <taxon>Burkholderia</taxon>
        <taxon>Burkholderia cepacia complex</taxon>
    </lineage>
</organism>
<reference evidence="4 7" key="3">
    <citation type="submission" date="2019-09" db="EMBL/GenBank/DDBJ databases">
        <authorList>
            <person name="Depoorter E."/>
        </authorList>
    </citation>
    <scope>NUCLEOTIDE SEQUENCE [LARGE SCALE GENOMIC DNA]</scope>
    <source>
        <strain evidence="4">R-71171</strain>
    </source>
</reference>
<dbReference type="EMBL" id="QTQX01000015">
    <property type="protein sequence ID" value="RQT24758.1"/>
    <property type="molecule type" value="Genomic_DNA"/>
</dbReference>
<dbReference type="KEGG" id="bcon:NL30_24465"/>
<dbReference type="InterPro" id="IPR010907">
    <property type="entry name" value="Ca-mediated_lectin"/>
</dbReference>
<accession>A0A0G3YY23</accession>
<evidence type="ECO:0000313" key="5">
    <source>
        <dbReference type="Proteomes" id="UP000238655"/>
    </source>
</evidence>
<evidence type="ECO:0000313" key="4">
    <source>
        <dbReference type="EMBL" id="VWD49685.1"/>
    </source>
</evidence>
<evidence type="ECO:0000313" key="6">
    <source>
        <dbReference type="Proteomes" id="UP000269271"/>
    </source>
</evidence>
<name>A0A0G3YY23_9BURK</name>
<evidence type="ECO:0000313" key="7">
    <source>
        <dbReference type="Proteomes" id="UP000494182"/>
    </source>
</evidence>
<dbReference type="Gene3D" id="2.60.120.400">
    <property type="entry name" value="Calcium-mediated lectin"/>
    <property type="match status" value="1"/>
</dbReference>
<gene>
    <name evidence="4" type="ORF">BCO71171_05264</name>
    <name evidence="2" type="ORF">C3743_06285</name>
    <name evidence="3" type="ORF">DF037_22345</name>
</gene>
<reference evidence="2 5" key="1">
    <citation type="submission" date="2018-01" db="EMBL/GenBank/DDBJ databases">
        <title>Successful Treatment of Persistent Burkholderia cepacia Bacteremia with Ceftazidime-Avibactam.</title>
        <authorList>
            <person name="Tamma P."/>
            <person name="Fan Y."/>
            <person name="Bergman Y."/>
            <person name="Sick-Samuels A."/>
            <person name="Hsu A."/>
            <person name="Timp W."/>
            <person name="Simner P."/>
        </authorList>
    </citation>
    <scope>NUCLEOTIDE SEQUENCE [LARGE SCALE GENOMIC DNA]</scope>
    <source>
        <strain evidence="2 5">170816</strain>
    </source>
</reference>
<sequence length="129" mass="13915">MADSQTSSNRAGEFSIPPNTDFRAIFFANAAEQQHIKLFIGDSKEPAAYHKLTTRDGTREATLNSGNGKIRFEVSVNGKPSATDARLAPINGKKSDGSPYTVNFGIVVSEDGHDSDYNDGIVVLQWPIG</sequence>
<evidence type="ECO:0000313" key="3">
    <source>
        <dbReference type="EMBL" id="RQT24758.1"/>
    </source>
</evidence>
<dbReference type="AlphaFoldDB" id="A0A0G3YY23"/>
<dbReference type="RefSeq" id="WP_043178912.1">
    <property type="nucleotide sequence ID" value="NZ_CABVQJ010000011.1"/>
</dbReference>
<dbReference type="EMBL" id="CABVQT010000016">
    <property type="protein sequence ID" value="VWD49685.1"/>
    <property type="molecule type" value="Genomic_DNA"/>
</dbReference>
<feature type="domain" description="Calcium-mediated lectin" evidence="1">
    <location>
        <begin position="14"/>
        <end position="128"/>
    </location>
</feature>
<evidence type="ECO:0000313" key="2">
    <source>
        <dbReference type="EMBL" id="POZ86113.1"/>
    </source>
</evidence>
<dbReference type="Pfam" id="PF07472">
    <property type="entry name" value="PA-IIL"/>
    <property type="match status" value="1"/>
</dbReference>
<proteinExistence type="predicted"/>